<feature type="transmembrane region" description="Helical" evidence="2">
    <location>
        <begin position="213"/>
        <end position="231"/>
    </location>
</feature>
<reference evidence="3 4" key="1">
    <citation type="journal article" date="2018" name="Proc. Natl. Acad. Sci. U.S.A.">
        <title>Draft genome sequence of Camellia sinensis var. sinensis provides insights into the evolution of the tea genome and tea quality.</title>
        <authorList>
            <person name="Wei C."/>
            <person name="Yang H."/>
            <person name="Wang S."/>
            <person name="Zhao J."/>
            <person name="Liu C."/>
            <person name="Gao L."/>
            <person name="Xia E."/>
            <person name="Lu Y."/>
            <person name="Tai Y."/>
            <person name="She G."/>
            <person name="Sun J."/>
            <person name="Cao H."/>
            <person name="Tong W."/>
            <person name="Gao Q."/>
            <person name="Li Y."/>
            <person name="Deng W."/>
            <person name="Jiang X."/>
            <person name="Wang W."/>
            <person name="Chen Q."/>
            <person name="Zhang S."/>
            <person name="Li H."/>
            <person name="Wu J."/>
            <person name="Wang P."/>
            <person name="Li P."/>
            <person name="Shi C."/>
            <person name="Zheng F."/>
            <person name="Jian J."/>
            <person name="Huang B."/>
            <person name="Shan D."/>
            <person name="Shi M."/>
            <person name="Fang C."/>
            <person name="Yue Y."/>
            <person name="Li F."/>
            <person name="Li D."/>
            <person name="Wei S."/>
            <person name="Han B."/>
            <person name="Jiang C."/>
            <person name="Yin Y."/>
            <person name="Xia T."/>
            <person name="Zhang Z."/>
            <person name="Bennetzen J.L."/>
            <person name="Zhao S."/>
            <person name="Wan X."/>
        </authorList>
    </citation>
    <scope>NUCLEOTIDE SEQUENCE [LARGE SCALE GENOMIC DNA]</scope>
    <source>
        <strain evidence="4">cv. Shuchazao</strain>
        <tissue evidence="3">Leaf</tissue>
    </source>
</reference>
<evidence type="ECO:0000256" key="2">
    <source>
        <dbReference type="SAM" id="Phobius"/>
    </source>
</evidence>
<dbReference type="PANTHER" id="PTHR36721">
    <property type="entry name" value="PROLINE-RICH FAMILY PROTEIN"/>
    <property type="match status" value="1"/>
</dbReference>
<dbReference type="PANTHER" id="PTHR36721:SF1">
    <property type="entry name" value="OS04G0446401 PROTEIN"/>
    <property type="match status" value="1"/>
</dbReference>
<evidence type="ECO:0000313" key="3">
    <source>
        <dbReference type="EMBL" id="THG23613.1"/>
    </source>
</evidence>
<dbReference type="Proteomes" id="UP000306102">
    <property type="component" value="Unassembled WGS sequence"/>
</dbReference>
<dbReference type="AlphaFoldDB" id="A0A4S4F2A4"/>
<keyword evidence="4" id="KW-1185">Reference proteome</keyword>
<evidence type="ECO:0000256" key="1">
    <source>
        <dbReference type="SAM" id="MobiDB-lite"/>
    </source>
</evidence>
<proteinExistence type="predicted"/>
<feature type="compositionally biased region" description="Low complexity" evidence="1">
    <location>
        <begin position="121"/>
        <end position="144"/>
    </location>
</feature>
<organism evidence="3 4">
    <name type="scientific">Camellia sinensis var. sinensis</name>
    <name type="common">China tea</name>
    <dbReference type="NCBI Taxonomy" id="542762"/>
    <lineage>
        <taxon>Eukaryota</taxon>
        <taxon>Viridiplantae</taxon>
        <taxon>Streptophyta</taxon>
        <taxon>Embryophyta</taxon>
        <taxon>Tracheophyta</taxon>
        <taxon>Spermatophyta</taxon>
        <taxon>Magnoliopsida</taxon>
        <taxon>eudicotyledons</taxon>
        <taxon>Gunneridae</taxon>
        <taxon>Pentapetalae</taxon>
        <taxon>asterids</taxon>
        <taxon>Ericales</taxon>
        <taxon>Theaceae</taxon>
        <taxon>Camellia</taxon>
    </lineage>
</organism>
<dbReference type="EMBL" id="SDRB02000242">
    <property type="protein sequence ID" value="THG23613.1"/>
    <property type="molecule type" value="Genomic_DNA"/>
</dbReference>
<accession>A0A4S4F2A4</accession>
<feature type="compositionally biased region" description="Polar residues" evidence="1">
    <location>
        <begin position="173"/>
        <end position="182"/>
    </location>
</feature>
<name>A0A4S4F2A4_CAMSN</name>
<comment type="caution">
    <text evidence="3">The sequence shown here is derived from an EMBL/GenBank/DDBJ whole genome shotgun (WGS) entry which is preliminary data.</text>
</comment>
<feature type="region of interest" description="Disordered" evidence="1">
    <location>
        <begin position="93"/>
        <end position="201"/>
    </location>
</feature>
<gene>
    <name evidence="3" type="ORF">TEA_025951</name>
</gene>
<keyword evidence="2" id="KW-0812">Transmembrane</keyword>
<evidence type="ECO:0000313" key="4">
    <source>
        <dbReference type="Proteomes" id="UP000306102"/>
    </source>
</evidence>
<feature type="compositionally biased region" description="Pro residues" evidence="1">
    <location>
        <begin position="145"/>
        <end position="158"/>
    </location>
</feature>
<sequence>MENNFKSPCFFKRQPSLPPLSLSLSLSLQTLTLTLSLSNFSKSASIARCHCGGRLEGVNQSPPSLDREATADLRVFGSTGFVANLKSESQENLNLGLESPPTPQSLPTSPSSPSFPPLQPPGSSLPHSPSSPRSSPPLLLTPSLTSPPPNRWPPPRTPYRPSSNRQPPPRTPSRATAKSLPQDNDRKKESQSESGHAKASLTSKENLNLGKKIGLMFVGIIQVGVVALLLIKRRQLLKNNSRY</sequence>
<keyword evidence="2" id="KW-1133">Transmembrane helix</keyword>
<dbReference type="STRING" id="542762.A0A4S4F2A4"/>
<keyword evidence="2" id="KW-0472">Membrane</keyword>
<protein>
    <submittedName>
        <fullName evidence="3">Uncharacterized protein</fullName>
    </submittedName>
</protein>